<dbReference type="AlphaFoldDB" id="A0A940YR22"/>
<evidence type="ECO:0000313" key="3">
    <source>
        <dbReference type="Proteomes" id="UP000678374"/>
    </source>
</evidence>
<feature type="chain" id="PRO_5036978159" evidence="1">
    <location>
        <begin position="23"/>
        <end position="137"/>
    </location>
</feature>
<keyword evidence="1" id="KW-0732">Signal</keyword>
<dbReference type="Proteomes" id="UP000678374">
    <property type="component" value="Unassembled WGS sequence"/>
</dbReference>
<proteinExistence type="predicted"/>
<dbReference type="RefSeq" id="WP_210803101.1">
    <property type="nucleotide sequence ID" value="NZ_JAGQDE010000014.1"/>
</dbReference>
<feature type="signal peptide" evidence="1">
    <location>
        <begin position="1"/>
        <end position="22"/>
    </location>
</feature>
<evidence type="ECO:0000313" key="2">
    <source>
        <dbReference type="EMBL" id="MBQ0960428.1"/>
    </source>
</evidence>
<protein>
    <submittedName>
        <fullName evidence="2">Uncharacterized protein</fullName>
    </submittedName>
</protein>
<name>A0A940YR22_9BURK</name>
<organism evidence="2 3">
    <name type="scientific">Ideonella aquatica</name>
    <dbReference type="NCBI Taxonomy" id="2824119"/>
    <lineage>
        <taxon>Bacteria</taxon>
        <taxon>Pseudomonadati</taxon>
        <taxon>Pseudomonadota</taxon>
        <taxon>Betaproteobacteria</taxon>
        <taxon>Burkholderiales</taxon>
        <taxon>Sphaerotilaceae</taxon>
        <taxon>Ideonella</taxon>
    </lineage>
</organism>
<reference evidence="2" key="1">
    <citation type="submission" date="2021-04" db="EMBL/GenBank/DDBJ databases">
        <title>The genome sequence of Ideonella sp. 4Y11.</title>
        <authorList>
            <person name="Liu Y."/>
        </authorList>
    </citation>
    <scope>NUCLEOTIDE SEQUENCE</scope>
    <source>
        <strain evidence="2">4Y11</strain>
    </source>
</reference>
<accession>A0A940YR22</accession>
<sequence length="137" mass="15314">MRTLKAMITTVMVAMFSLSAHAAFPEGQWNNHFRSIVNGVEYFHQFCLKADGTWYATSYPGSGRWTLSGSNVLINGMHSDIGMAEAHALKKQGPLAMKGFLQQWMPDDTYTDFYVAEWNRVSLSEKKCAPAFPSPAN</sequence>
<dbReference type="EMBL" id="JAGQDE010000014">
    <property type="protein sequence ID" value="MBQ0960428.1"/>
    <property type="molecule type" value="Genomic_DNA"/>
</dbReference>
<gene>
    <name evidence="2" type="ORF">KAK06_15855</name>
</gene>
<keyword evidence="3" id="KW-1185">Reference proteome</keyword>
<comment type="caution">
    <text evidence="2">The sequence shown here is derived from an EMBL/GenBank/DDBJ whole genome shotgun (WGS) entry which is preliminary data.</text>
</comment>
<evidence type="ECO:0000256" key="1">
    <source>
        <dbReference type="SAM" id="SignalP"/>
    </source>
</evidence>